<dbReference type="EMBL" id="JAGIOE010000001">
    <property type="protein sequence ID" value="MBP2374126.1"/>
    <property type="molecule type" value="Genomic_DNA"/>
</dbReference>
<name>A0ABS4WDK4_9MICC</name>
<evidence type="ECO:0000256" key="1">
    <source>
        <dbReference type="SAM" id="Phobius"/>
    </source>
</evidence>
<feature type="transmembrane region" description="Helical" evidence="1">
    <location>
        <begin position="89"/>
        <end position="107"/>
    </location>
</feature>
<dbReference type="Proteomes" id="UP000766570">
    <property type="component" value="Unassembled WGS sequence"/>
</dbReference>
<reference evidence="2 3" key="1">
    <citation type="submission" date="2021-03" db="EMBL/GenBank/DDBJ databases">
        <title>Sequencing the genomes of 1000 actinobacteria strains.</title>
        <authorList>
            <person name="Klenk H.-P."/>
        </authorList>
    </citation>
    <scope>NUCLEOTIDE SEQUENCE [LARGE SCALE GENOMIC DNA]</scope>
    <source>
        <strain evidence="2 3">DSM 15454</strain>
    </source>
</reference>
<evidence type="ECO:0000313" key="3">
    <source>
        <dbReference type="Proteomes" id="UP000766570"/>
    </source>
</evidence>
<comment type="caution">
    <text evidence="2">The sequence shown here is derived from an EMBL/GenBank/DDBJ whole genome shotgun (WGS) entry which is preliminary data.</text>
</comment>
<gene>
    <name evidence="2" type="ORF">JOF46_002038</name>
</gene>
<sequence>MTGSGAEAMSRDRPSIQRRGWLGAILWALLVVTSIALMAKGLWVSTFIGYLPVPGLEEDAIVGSRYLLGGSAASLTAALCSFLRGHPHWVTACVAAPAVLVGGVALVEPYTLLRHLVAVVALPAAVAGMIGGLLNRGYRRTG</sequence>
<feature type="transmembrane region" description="Helical" evidence="1">
    <location>
        <begin position="63"/>
        <end position="82"/>
    </location>
</feature>
<organism evidence="2 3">
    <name type="scientific">Paeniglutamicibacter psychrophenolicus</name>
    <dbReference type="NCBI Taxonomy" id="257454"/>
    <lineage>
        <taxon>Bacteria</taxon>
        <taxon>Bacillati</taxon>
        <taxon>Actinomycetota</taxon>
        <taxon>Actinomycetes</taxon>
        <taxon>Micrococcales</taxon>
        <taxon>Micrococcaceae</taxon>
        <taxon>Paeniglutamicibacter</taxon>
    </lineage>
</organism>
<keyword evidence="1" id="KW-1133">Transmembrane helix</keyword>
<accession>A0ABS4WDK4</accession>
<keyword evidence="1" id="KW-0472">Membrane</keyword>
<evidence type="ECO:0000313" key="2">
    <source>
        <dbReference type="EMBL" id="MBP2374126.1"/>
    </source>
</evidence>
<dbReference type="RefSeq" id="WP_245348077.1">
    <property type="nucleotide sequence ID" value="NZ_BAAAMI010000011.1"/>
</dbReference>
<keyword evidence="3" id="KW-1185">Reference proteome</keyword>
<keyword evidence="1" id="KW-0812">Transmembrane</keyword>
<feature type="transmembrane region" description="Helical" evidence="1">
    <location>
        <begin position="113"/>
        <end position="134"/>
    </location>
</feature>
<proteinExistence type="predicted"/>
<feature type="transmembrane region" description="Helical" evidence="1">
    <location>
        <begin position="21"/>
        <end position="43"/>
    </location>
</feature>
<protein>
    <submittedName>
        <fullName evidence="2">Uncharacterized protein</fullName>
    </submittedName>
</protein>